<dbReference type="AlphaFoldDB" id="A0A4U5NJZ5"/>
<keyword evidence="1" id="KW-0732">Signal</keyword>
<feature type="signal peptide" evidence="1">
    <location>
        <begin position="1"/>
        <end position="27"/>
    </location>
</feature>
<keyword evidence="3" id="KW-1185">Reference proteome</keyword>
<proteinExistence type="predicted"/>
<accession>A0A4U5NJZ5</accession>
<feature type="chain" id="PRO_5020242253" evidence="1">
    <location>
        <begin position="28"/>
        <end position="101"/>
    </location>
</feature>
<comment type="caution">
    <text evidence="2">The sequence shown here is derived from an EMBL/GenBank/DDBJ whole genome shotgun (WGS) entry which is preliminary data.</text>
</comment>
<name>A0A4U5NJZ5_STECR</name>
<dbReference type="EMBL" id="AZBU02000004">
    <property type="protein sequence ID" value="TKR83146.1"/>
    <property type="molecule type" value="Genomic_DNA"/>
</dbReference>
<sequence length="101" mass="11512">MVSTASNYAKLLLVLLYLILLNSFVIEKKTNLQINQPLDFTNPKPMYRGKIISINKVIQTNSGIFGMQETESREAVATCHECFHSCYSDIKGTRVRRDLND</sequence>
<dbReference type="Proteomes" id="UP000298663">
    <property type="component" value="Unassembled WGS sequence"/>
</dbReference>
<reference evidence="2 3" key="2">
    <citation type="journal article" date="2019" name="G3 (Bethesda)">
        <title>Hybrid Assembly of the Genome of the Entomopathogenic Nematode Steinernema carpocapsae Identifies the X-Chromosome.</title>
        <authorList>
            <person name="Serra L."/>
            <person name="Macchietto M."/>
            <person name="Macias-Munoz A."/>
            <person name="McGill C.J."/>
            <person name="Rodriguez I.M."/>
            <person name="Rodriguez B."/>
            <person name="Murad R."/>
            <person name="Mortazavi A."/>
        </authorList>
    </citation>
    <scope>NUCLEOTIDE SEQUENCE [LARGE SCALE GENOMIC DNA]</scope>
    <source>
        <strain evidence="2 3">ALL</strain>
    </source>
</reference>
<evidence type="ECO:0000313" key="3">
    <source>
        <dbReference type="Proteomes" id="UP000298663"/>
    </source>
</evidence>
<gene>
    <name evidence="2" type="ORF">L596_016783</name>
</gene>
<evidence type="ECO:0000256" key="1">
    <source>
        <dbReference type="SAM" id="SignalP"/>
    </source>
</evidence>
<organism evidence="2 3">
    <name type="scientific">Steinernema carpocapsae</name>
    <name type="common">Entomopathogenic nematode</name>
    <dbReference type="NCBI Taxonomy" id="34508"/>
    <lineage>
        <taxon>Eukaryota</taxon>
        <taxon>Metazoa</taxon>
        <taxon>Ecdysozoa</taxon>
        <taxon>Nematoda</taxon>
        <taxon>Chromadorea</taxon>
        <taxon>Rhabditida</taxon>
        <taxon>Tylenchina</taxon>
        <taxon>Panagrolaimomorpha</taxon>
        <taxon>Strongyloidoidea</taxon>
        <taxon>Steinernematidae</taxon>
        <taxon>Steinernema</taxon>
    </lineage>
</organism>
<reference evidence="2 3" key="1">
    <citation type="journal article" date="2015" name="Genome Biol.">
        <title>Comparative genomics of Steinernema reveals deeply conserved gene regulatory networks.</title>
        <authorList>
            <person name="Dillman A.R."/>
            <person name="Macchietto M."/>
            <person name="Porter C.F."/>
            <person name="Rogers A."/>
            <person name="Williams B."/>
            <person name="Antoshechkin I."/>
            <person name="Lee M.M."/>
            <person name="Goodwin Z."/>
            <person name="Lu X."/>
            <person name="Lewis E.E."/>
            <person name="Goodrich-Blair H."/>
            <person name="Stock S.P."/>
            <person name="Adams B.J."/>
            <person name="Sternberg P.W."/>
            <person name="Mortazavi A."/>
        </authorList>
    </citation>
    <scope>NUCLEOTIDE SEQUENCE [LARGE SCALE GENOMIC DNA]</scope>
    <source>
        <strain evidence="2 3">ALL</strain>
    </source>
</reference>
<protein>
    <submittedName>
        <fullName evidence="2">Uncharacterized protein</fullName>
    </submittedName>
</protein>
<evidence type="ECO:0000313" key="2">
    <source>
        <dbReference type="EMBL" id="TKR83146.1"/>
    </source>
</evidence>